<dbReference type="AlphaFoldDB" id="A0A6G8FG31"/>
<name>A0A6G8FG31_9MICO</name>
<dbReference type="Proteomes" id="UP000501387">
    <property type="component" value="Chromosome"/>
</dbReference>
<dbReference type="RefSeq" id="WP_166321342.1">
    <property type="nucleotide sequence ID" value="NZ_CP049934.1"/>
</dbReference>
<accession>A0A6G8FG31</accession>
<keyword evidence="3" id="KW-1185">Reference proteome</keyword>
<reference evidence="2 3" key="1">
    <citation type="submission" date="2020-03" db="EMBL/GenBank/DDBJ databases">
        <title>Leucobacter sp. nov., isolated from beetles.</title>
        <authorList>
            <person name="Hyun D.-W."/>
            <person name="Bae J.-W."/>
        </authorList>
    </citation>
    <scope>NUCLEOTIDE SEQUENCE [LARGE SCALE GENOMIC DNA]</scope>
    <source>
        <strain evidence="2 3">HDW9B</strain>
    </source>
</reference>
<dbReference type="EMBL" id="CP049934">
    <property type="protein sequence ID" value="QIM15297.1"/>
    <property type="molecule type" value="Genomic_DNA"/>
</dbReference>
<gene>
    <name evidence="2" type="ORF">G7067_00900</name>
</gene>
<dbReference type="InterPro" id="IPR007569">
    <property type="entry name" value="DUF559"/>
</dbReference>
<evidence type="ECO:0000259" key="1">
    <source>
        <dbReference type="Pfam" id="PF04480"/>
    </source>
</evidence>
<dbReference type="Pfam" id="PF04480">
    <property type="entry name" value="DUF559"/>
    <property type="match status" value="1"/>
</dbReference>
<dbReference type="KEGG" id="lins:G7067_00900"/>
<feature type="domain" description="DUF559" evidence="1">
    <location>
        <begin position="190"/>
        <end position="262"/>
    </location>
</feature>
<proteinExistence type="predicted"/>
<protein>
    <submittedName>
        <fullName evidence="2">DUF559 domain-containing protein</fullName>
    </submittedName>
</protein>
<organism evidence="2 3">
    <name type="scientific">Leucobacter insecticola</name>
    <dbReference type="NCBI Taxonomy" id="2714934"/>
    <lineage>
        <taxon>Bacteria</taxon>
        <taxon>Bacillati</taxon>
        <taxon>Actinomycetota</taxon>
        <taxon>Actinomycetes</taxon>
        <taxon>Micrococcales</taxon>
        <taxon>Microbacteriaceae</taxon>
        <taxon>Leucobacter</taxon>
    </lineage>
</organism>
<sequence>MSVEATVRDLGGVTLSANITALGFSYYEIKKAVDSGGVSRPRKRWLAVADADPALVLAAQQGVVLSCVSQAQRLKLWVLNMDGLHVAARSRGRRLRVSGTIHWQRPLVVRAPDSLEDPIENVLDCVARCQPHDAALTIWESALQRNLTDYLSLSALPLGPQARHLLEEASPFSDSGIETLFRTRLTWLDTPIRAQTWLLGHRVDFLIGDRLVIQIDGKQHSGAQATADMTHDAELRQRGFHVIRVNYALIVYHWPRVQDLILGAVSRGLHQMR</sequence>
<evidence type="ECO:0000313" key="3">
    <source>
        <dbReference type="Proteomes" id="UP000501387"/>
    </source>
</evidence>
<evidence type="ECO:0000313" key="2">
    <source>
        <dbReference type="EMBL" id="QIM15297.1"/>
    </source>
</evidence>
<dbReference type="Gene3D" id="3.40.960.10">
    <property type="entry name" value="VSR Endonuclease"/>
    <property type="match status" value="1"/>
</dbReference>